<keyword evidence="3" id="KW-0732">Signal</keyword>
<dbReference type="AlphaFoldDB" id="A0AAV8VRI4"/>
<dbReference type="EMBL" id="JANEYG010000041">
    <property type="protein sequence ID" value="KAJ8916675.1"/>
    <property type="molecule type" value="Genomic_DNA"/>
</dbReference>
<dbReference type="GO" id="GO:0016671">
    <property type="term" value="F:oxidoreductase activity, acting on a sulfur group of donors, disulfide as acceptor"/>
    <property type="evidence" value="ECO:0007669"/>
    <property type="project" value="InterPro"/>
</dbReference>
<evidence type="ECO:0000313" key="5">
    <source>
        <dbReference type="Proteomes" id="UP001159042"/>
    </source>
</evidence>
<comment type="similarity">
    <text evidence="1">Belongs to the GILT family.</text>
</comment>
<reference evidence="4 5" key="1">
    <citation type="journal article" date="2023" name="Insect Mol. Biol.">
        <title>Genome sequencing provides insights into the evolution of gene families encoding plant cell wall-degrading enzymes in longhorned beetles.</title>
        <authorList>
            <person name="Shin N.R."/>
            <person name="Okamura Y."/>
            <person name="Kirsch R."/>
            <person name="Pauchet Y."/>
        </authorList>
    </citation>
    <scope>NUCLEOTIDE SEQUENCE [LARGE SCALE GENOMIC DNA]</scope>
    <source>
        <strain evidence="4">EAD_L_NR</strain>
    </source>
</reference>
<evidence type="ECO:0000256" key="2">
    <source>
        <dbReference type="ARBA" id="ARBA00023180"/>
    </source>
</evidence>
<evidence type="ECO:0000256" key="3">
    <source>
        <dbReference type="SAM" id="SignalP"/>
    </source>
</evidence>
<comment type="caution">
    <text evidence="4">The sequence shown here is derived from an EMBL/GenBank/DDBJ whole genome shotgun (WGS) entry which is preliminary data.</text>
</comment>
<protein>
    <recommendedName>
        <fullName evidence="6">Gamma-interferon-inducible lysosomal thiol reductase</fullName>
    </recommendedName>
</protein>
<organism evidence="4 5">
    <name type="scientific">Exocentrus adspersus</name>
    <dbReference type="NCBI Taxonomy" id="1586481"/>
    <lineage>
        <taxon>Eukaryota</taxon>
        <taxon>Metazoa</taxon>
        <taxon>Ecdysozoa</taxon>
        <taxon>Arthropoda</taxon>
        <taxon>Hexapoda</taxon>
        <taxon>Insecta</taxon>
        <taxon>Pterygota</taxon>
        <taxon>Neoptera</taxon>
        <taxon>Endopterygota</taxon>
        <taxon>Coleoptera</taxon>
        <taxon>Polyphaga</taxon>
        <taxon>Cucujiformia</taxon>
        <taxon>Chrysomeloidea</taxon>
        <taxon>Cerambycidae</taxon>
        <taxon>Lamiinae</taxon>
        <taxon>Acanthocinini</taxon>
        <taxon>Exocentrus</taxon>
    </lineage>
</organism>
<dbReference type="PANTHER" id="PTHR13234">
    <property type="entry name" value="GAMMA-INTERFERON INDUCIBLE LYSOSOMAL THIOL REDUCTASE GILT"/>
    <property type="match status" value="1"/>
</dbReference>
<name>A0AAV8VRI4_9CUCU</name>
<dbReference type="Proteomes" id="UP001159042">
    <property type="component" value="Unassembled WGS sequence"/>
</dbReference>
<evidence type="ECO:0008006" key="6">
    <source>
        <dbReference type="Google" id="ProtNLM"/>
    </source>
</evidence>
<proteinExistence type="inferred from homology"/>
<keyword evidence="5" id="KW-1185">Reference proteome</keyword>
<evidence type="ECO:0000313" key="4">
    <source>
        <dbReference type="EMBL" id="KAJ8916675.1"/>
    </source>
</evidence>
<feature type="signal peptide" evidence="3">
    <location>
        <begin position="1"/>
        <end position="21"/>
    </location>
</feature>
<dbReference type="PROSITE" id="PS51257">
    <property type="entry name" value="PROKAR_LIPOPROTEIN"/>
    <property type="match status" value="1"/>
</dbReference>
<evidence type="ECO:0000256" key="1">
    <source>
        <dbReference type="ARBA" id="ARBA00005679"/>
    </source>
</evidence>
<sequence>MHLLRLSFPIILVIFACCVSAQHDHEHHRVNVAVYYESLCPDSRKFFTQQLYPSLQGNLSSYVNLTLLPYGKTKATFDVNEYQFQCHHGPSECYGNKIQACALKLIDQGQKSEGLGFNRVAAGFINCLMDKATRDGDKATFPTMECAQLNNVNNLNLIENCANHTDGSNYLSILGKLTDTLQNPLKGVPTIVFNNQLKEEDNTLAQTNFVKALCQYIDGVKPEECTKNASTGLAVTSTALLVVALALTRWSL</sequence>
<gene>
    <name evidence="4" type="ORF">NQ315_000320</name>
</gene>
<dbReference type="InterPro" id="IPR004911">
    <property type="entry name" value="Interferon-induced_GILT"/>
</dbReference>
<keyword evidence="2" id="KW-0325">Glycoprotein</keyword>
<accession>A0AAV8VRI4</accession>
<feature type="chain" id="PRO_5043720574" description="Gamma-interferon-inducible lysosomal thiol reductase" evidence="3">
    <location>
        <begin position="22"/>
        <end position="252"/>
    </location>
</feature>
<dbReference type="Pfam" id="PF03227">
    <property type="entry name" value="GILT"/>
    <property type="match status" value="1"/>
</dbReference>
<dbReference type="PANTHER" id="PTHR13234:SF69">
    <property type="entry name" value="GILT-LIKE PROTEIN 1"/>
    <property type="match status" value="1"/>
</dbReference>